<evidence type="ECO:0000256" key="6">
    <source>
        <dbReference type="RuleBase" id="RU003983"/>
    </source>
</evidence>
<evidence type="ECO:0000313" key="9">
    <source>
        <dbReference type="Proteomes" id="UP001589789"/>
    </source>
</evidence>
<dbReference type="EC" id="3.4.24.-" evidence="8"/>
<organism evidence="8 9">
    <name type="scientific">Muricoccus vinaceus</name>
    <dbReference type="NCBI Taxonomy" id="424704"/>
    <lineage>
        <taxon>Bacteria</taxon>
        <taxon>Pseudomonadati</taxon>
        <taxon>Pseudomonadota</taxon>
        <taxon>Alphaproteobacteria</taxon>
        <taxon>Acetobacterales</taxon>
        <taxon>Roseomonadaceae</taxon>
        <taxon>Muricoccus</taxon>
    </lineage>
</organism>
<evidence type="ECO:0000256" key="2">
    <source>
        <dbReference type="ARBA" id="ARBA00022723"/>
    </source>
</evidence>
<protein>
    <submittedName>
        <fullName evidence="8">M48 family metalloprotease</fullName>
        <ecNumber evidence="8">3.4.24.-</ecNumber>
    </submittedName>
</protein>
<gene>
    <name evidence="8" type="ORF">ACFFIC_18300</name>
</gene>
<feature type="domain" description="Peptidase M48" evidence="7">
    <location>
        <begin position="123"/>
        <end position="163"/>
    </location>
</feature>
<keyword evidence="5 6" id="KW-0482">Metalloprotease</keyword>
<comment type="caution">
    <text evidence="8">The sequence shown here is derived from an EMBL/GenBank/DDBJ whole genome shotgun (WGS) entry which is preliminary data.</text>
</comment>
<sequence>MRVRRGRDEGHGALRAFLAAAALATTPLATTPLAGCGTQHSLPAISGPELEAAARDIAEAPPLQSGTRTPGQDAAMLARAAARLSAASQPFCAAYLARECGFEVLLDSSPGGSATMSAEASGSGRVTVSAGLLRTLANEDEMAAVVAHEFSHHLAGHPARGLARGTG</sequence>
<dbReference type="EMBL" id="JBHLVZ010000064">
    <property type="protein sequence ID" value="MFC0387482.1"/>
    <property type="molecule type" value="Genomic_DNA"/>
</dbReference>
<evidence type="ECO:0000256" key="1">
    <source>
        <dbReference type="ARBA" id="ARBA00022670"/>
    </source>
</evidence>
<keyword evidence="3 6" id="KW-0378">Hydrolase</keyword>
<keyword evidence="9" id="KW-1185">Reference proteome</keyword>
<name>A0ABV6IV77_9PROT</name>
<keyword evidence="4 6" id="KW-0862">Zinc</keyword>
<reference evidence="8 9" key="1">
    <citation type="submission" date="2024-09" db="EMBL/GenBank/DDBJ databases">
        <authorList>
            <person name="Sun Q."/>
            <person name="Mori K."/>
        </authorList>
    </citation>
    <scope>NUCLEOTIDE SEQUENCE [LARGE SCALE GENOMIC DNA]</scope>
    <source>
        <strain evidence="8 9">CCM 7468</strain>
    </source>
</reference>
<accession>A0ABV6IV77</accession>
<dbReference type="Pfam" id="PF01435">
    <property type="entry name" value="Peptidase_M48"/>
    <property type="match status" value="1"/>
</dbReference>
<proteinExistence type="inferred from homology"/>
<keyword evidence="2" id="KW-0479">Metal-binding</keyword>
<dbReference type="RefSeq" id="WP_377052975.1">
    <property type="nucleotide sequence ID" value="NZ_JBHLVZ010000064.1"/>
</dbReference>
<comment type="similarity">
    <text evidence="6">Belongs to the peptidase M48 family.</text>
</comment>
<evidence type="ECO:0000313" key="8">
    <source>
        <dbReference type="EMBL" id="MFC0387482.1"/>
    </source>
</evidence>
<evidence type="ECO:0000256" key="3">
    <source>
        <dbReference type="ARBA" id="ARBA00022801"/>
    </source>
</evidence>
<dbReference type="InterPro" id="IPR001915">
    <property type="entry name" value="Peptidase_M48"/>
</dbReference>
<evidence type="ECO:0000259" key="7">
    <source>
        <dbReference type="Pfam" id="PF01435"/>
    </source>
</evidence>
<keyword evidence="1 6" id="KW-0645">Protease</keyword>
<comment type="cofactor">
    <cofactor evidence="6">
        <name>Zn(2+)</name>
        <dbReference type="ChEBI" id="CHEBI:29105"/>
    </cofactor>
    <text evidence="6">Binds 1 zinc ion per subunit.</text>
</comment>
<dbReference type="Proteomes" id="UP001589789">
    <property type="component" value="Unassembled WGS sequence"/>
</dbReference>
<evidence type="ECO:0000256" key="5">
    <source>
        <dbReference type="ARBA" id="ARBA00023049"/>
    </source>
</evidence>
<dbReference type="GO" id="GO:0008237">
    <property type="term" value="F:metallopeptidase activity"/>
    <property type="evidence" value="ECO:0007669"/>
    <property type="project" value="UniProtKB-KW"/>
</dbReference>
<dbReference type="Gene3D" id="3.30.2010.10">
    <property type="entry name" value="Metalloproteases ('zincins'), catalytic domain"/>
    <property type="match status" value="1"/>
</dbReference>
<evidence type="ECO:0000256" key="4">
    <source>
        <dbReference type="ARBA" id="ARBA00022833"/>
    </source>
</evidence>